<comment type="caution">
    <text evidence="2">The sequence shown here is derived from an EMBL/GenBank/DDBJ whole genome shotgun (WGS) entry which is preliminary data.</text>
</comment>
<reference evidence="2" key="1">
    <citation type="journal article" date="2022" name="bioRxiv">
        <title>Sequencing and chromosome-scale assembly of the giantPleurodeles waltlgenome.</title>
        <authorList>
            <person name="Brown T."/>
            <person name="Elewa A."/>
            <person name="Iarovenko S."/>
            <person name="Subramanian E."/>
            <person name="Araus A.J."/>
            <person name="Petzold A."/>
            <person name="Susuki M."/>
            <person name="Suzuki K.-i.T."/>
            <person name="Hayashi T."/>
            <person name="Toyoda A."/>
            <person name="Oliveira C."/>
            <person name="Osipova E."/>
            <person name="Leigh N.D."/>
            <person name="Simon A."/>
            <person name="Yun M.H."/>
        </authorList>
    </citation>
    <scope>NUCLEOTIDE SEQUENCE</scope>
    <source>
        <strain evidence="2">20211129_DDA</strain>
        <tissue evidence="2">Liver</tissue>
    </source>
</reference>
<feature type="compositionally biased region" description="Basic and acidic residues" evidence="1">
    <location>
        <begin position="41"/>
        <end position="61"/>
    </location>
</feature>
<evidence type="ECO:0000313" key="2">
    <source>
        <dbReference type="EMBL" id="KAJ1179152.1"/>
    </source>
</evidence>
<feature type="compositionally biased region" description="Low complexity" evidence="1">
    <location>
        <begin position="1"/>
        <end position="20"/>
    </location>
</feature>
<evidence type="ECO:0000256" key="1">
    <source>
        <dbReference type="SAM" id="MobiDB-lite"/>
    </source>
</evidence>
<dbReference type="Proteomes" id="UP001066276">
    <property type="component" value="Chromosome 3_2"/>
</dbReference>
<accession>A0AAV7TRD3</accession>
<dbReference type="EMBL" id="JANPWB010000006">
    <property type="protein sequence ID" value="KAJ1179152.1"/>
    <property type="molecule type" value="Genomic_DNA"/>
</dbReference>
<keyword evidence="3" id="KW-1185">Reference proteome</keyword>
<name>A0AAV7TRD3_PLEWA</name>
<proteinExistence type="predicted"/>
<feature type="region of interest" description="Disordered" evidence="1">
    <location>
        <begin position="1"/>
        <end position="69"/>
    </location>
</feature>
<dbReference type="AlphaFoldDB" id="A0AAV7TRD3"/>
<sequence>MQSALLRLPPSSLGSPSRQLCSSFRKCPGPNRGQRKRLRTRREPIQDKDPPFSEVDSELRATRLTQLPA</sequence>
<organism evidence="2 3">
    <name type="scientific">Pleurodeles waltl</name>
    <name type="common">Iberian ribbed newt</name>
    <dbReference type="NCBI Taxonomy" id="8319"/>
    <lineage>
        <taxon>Eukaryota</taxon>
        <taxon>Metazoa</taxon>
        <taxon>Chordata</taxon>
        <taxon>Craniata</taxon>
        <taxon>Vertebrata</taxon>
        <taxon>Euteleostomi</taxon>
        <taxon>Amphibia</taxon>
        <taxon>Batrachia</taxon>
        <taxon>Caudata</taxon>
        <taxon>Salamandroidea</taxon>
        <taxon>Salamandridae</taxon>
        <taxon>Pleurodelinae</taxon>
        <taxon>Pleurodeles</taxon>
    </lineage>
</organism>
<gene>
    <name evidence="2" type="ORF">NDU88_004388</name>
</gene>
<protein>
    <submittedName>
        <fullName evidence="2">Uncharacterized protein</fullName>
    </submittedName>
</protein>
<evidence type="ECO:0000313" key="3">
    <source>
        <dbReference type="Proteomes" id="UP001066276"/>
    </source>
</evidence>